<dbReference type="GO" id="GO:0006260">
    <property type="term" value="P:DNA replication"/>
    <property type="evidence" value="ECO:0007669"/>
    <property type="project" value="InterPro"/>
</dbReference>
<keyword evidence="5" id="KW-1185">Reference proteome</keyword>
<dbReference type="RefSeq" id="WP_053399267.1">
    <property type="nucleotide sequence ID" value="NZ_LFQU01000051.1"/>
</dbReference>
<dbReference type="SUPFAM" id="SSF50249">
    <property type="entry name" value="Nucleic acid-binding proteins"/>
    <property type="match status" value="1"/>
</dbReference>
<dbReference type="Pfam" id="PF00436">
    <property type="entry name" value="SSB"/>
    <property type="match status" value="1"/>
</dbReference>
<dbReference type="EMBL" id="LFQU01000051">
    <property type="protein sequence ID" value="KOO65822.1"/>
    <property type="molecule type" value="Genomic_DNA"/>
</dbReference>
<dbReference type="PROSITE" id="PS50935">
    <property type="entry name" value="SSB"/>
    <property type="match status" value="1"/>
</dbReference>
<gene>
    <name evidence="4" type="ORF">ACU52_14155</name>
</gene>
<dbReference type="PIRSF" id="PIRSF002070">
    <property type="entry name" value="SSB"/>
    <property type="match status" value="1"/>
</dbReference>
<reference evidence="4 5" key="1">
    <citation type="submission" date="2015-06" db="EMBL/GenBank/DDBJ databases">
        <title>Prevotella sp. 109, sp. nov., a novel member of the family Prevotellaceae isolated from human faeces.</title>
        <authorList>
            <person name="Shkoporov A.N."/>
            <person name="Chaplin A.V."/>
            <person name="Kafarskaia L.I."/>
            <person name="Efimov B.A."/>
        </authorList>
    </citation>
    <scope>NUCLEOTIDE SEQUENCE [LARGE SCALE GENOMIC DNA]</scope>
    <source>
        <strain evidence="4 5">109</strain>
    </source>
</reference>
<dbReference type="InterPro" id="IPR012340">
    <property type="entry name" value="NA-bd_OB-fold"/>
</dbReference>
<evidence type="ECO:0000256" key="2">
    <source>
        <dbReference type="PIRNR" id="PIRNR002070"/>
    </source>
</evidence>
<dbReference type="AlphaFoldDB" id="A0A8E1UPZ9"/>
<dbReference type="NCBIfam" id="TIGR00621">
    <property type="entry name" value="ssb"/>
    <property type="match status" value="1"/>
</dbReference>
<sequence>MLKAEIIGNLGADAKVVRGNTADFVSLSVAHSRVFKKNDGTEVAETYWVNVTINWNASNLLPYLKKGTKVFVRGNVRLRAFTDKNHELRAGMDINADELELCGSAQQQQQTPPSNEVGDAPF</sequence>
<evidence type="ECO:0000256" key="1">
    <source>
        <dbReference type="ARBA" id="ARBA00023125"/>
    </source>
</evidence>
<dbReference type="InterPro" id="IPR000424">
    <property type="entry name" value="Primosome_PriB/ssb"/>
</dbReference>
<dbReference type="InterPro" id="IPR011344">
    <property type="entry name" value="ssDNA-bd"/>
</dbReference>
<accession>A0A8E1UPZ9</accession>
<dbReference type="Gene3D" id="2.40.50.140">
    <property type="entry name" value="Nucleic acid-binding proteins"/>
    <property type="match status" value="1"/>
</dbReference>
<dbReference type="GO" id="GO:0003697">
    <property type="term" value="F:single-stranded DNA binding"/>
    <property type="evidence" value="ECO:0007669"/>
    <property type="project" value="InterPro"/>
</dbReference>
<keyword evidence="1 2" id="KW-0238">DNA-binding</keyword>
<evidence type="ECO:0000256" key="3">
    <source>
        <dbReference type="RuleBase" id="RU000524"/>
    </source>
</evidence>
<dbReference type="Proteomes" id="UP000036951">
    <property type="component" value="Unassembled WGS sequence"/>
</dbReference>
<comment type="caution">
    <text evidence="4">The sequence shown here is derived from an EMBL/GenBank/DDBJ whole genome shotgun (WGS) entry which is preliminary data.</text>
</comment>
<name>A0A8E1UPZ9_9BACT</name>
<dbReference type="OrthoDB" id="957856at2"/>
<evidence type="ECO:0000313" key="4">
    <source>
        <dbReference type="EMBL" id="KOO65822.1"/>
    </source>
</evidence>
<protein>
    <recommendedName>
        <fullName evidence="2 3">Single-stranded DNA-binding protein</fullName>
    </recommendedName>
</protein>
<organism evidence="4 5">
    <name type="scientific">Xylanibacter rarus</name>
    <dbReference type="NCBI Taxonomy" id="1676614"/>
    <lineage>
        <taxon>Bacteria</taxon>
        <taxon>Pseudomonadati</taxon>
        <taxon>Bacteroidota</taxon>
        <taxon>Bacteroidia</taxon>
        <taxon>Bacteroidales</taxon>
        <taxon>Prevotellaceae</taxon>
        <taxon>Xylanibacter</taxon>
    </lineage>
</organism>
<dbReference type="CDD" id="cd04496">
    <property type="entry name" value="SSB_OBF"/>
    <property type="match status" value="1"/>
</dbReference>
<evidence type="ECO:0000313" key="5">
    <source>
        <dbReference type="Proteomes" id="UP000036951"/>
    </source>
</evidence>
<proteinExistence type="predicted"/>